<keyword evidence="5 8" id="KW-1133">Transmembrane helix</keyword>
<comment type="subunit">
    <text evidence="8">Component of the TIM23 complex.</text>
</comment>
<keyword evidence="8" id="KW-0811">Translocation</keyword>
<dbReference type="PANTHER" id="PTHR13032">
    <property type="entry name" value="MITOCHONDRIAL IMPORT INNER MEMBRANE TRANSLOCASE SUBUNIT TIM21"/>
    <property type="match status" value="1"/>
</dbReference>
<name>A0A7R9QQG2_9ACAR</name>
<gene>
    <name evidence="9" type="ORF">ONB1V03_LOCUS11169</name>
</gene>
<evidence type="ECO:0000256" key="7">
    <source>
        <dbReference type="ARBA" id="ARBA00023136"/>
    </source>
</evidence>
<proteinExistence type="inferred from homology"/>
<dbReference type="GO" id="GO:0030150">
    <property type="term" value="P:protein import into mitochondrial matrix"/>
    <property type="evidence" value="ECO:0007669"/>
    <property type="project" value="UniProtKB-UniRule"/>
</dbReference>
<keyword evidence="10" id="KW-1185">Reference proteome</keyword>
<dbReference type="Proteomes" id="UP000728032">
    <property type="component" value="Unassembled WGS sequence"/>
</dbReference>
<dbReference type="Gene3D" id="3.10.450.320">
    <property type="entry name" value="Mitochondrial import inner membrane translocase subunit Tim21"/>
    <property type="match status" value="1"/>
</dbReference>
<feature type="non-terminal residue" evidence="9">
    <location>
        <position position="194"/>
    </location>
</feature>
<accession>A0A7R9QQG2</accession>
<dbReference type="PANTHER" id="PTHR13032:SF6">
    <property type="entry name" value="MITOCHONDRIAL IMPORT INNER MEMBRANE TRANSLOCASE SUBUNIT TIM21"/>
    <property type="match status" value="1"/>
</dbReference>
<evidence type="ECO:0000256" key="2">
    <source>
        <dbReference type="ARBA" id="ARBA00010867"/>
    </source>
</evidence>
<sequence>KLNFISIRCLSANPKTSKRNNSLTERQNTSQSELTIGAKVKQTTQDITYLGVILLGVSVTGVILWAIFRELFSSVSPSVLYSNALKLCKCDPRVVEAIGQPIKGFGELSSRGRRRRVSSVEYDKEGERVIRVQFYLKGSKTSGTVQLEAFKHKSNTQFRYLFVQLDSSGHVIVLEDNRHIEDKAITSLNTLREI</sequence>
<dbReference type="InterPro" id="IPR038552">
    <property type="entry name" value="Tim21_IMS_sf"/>
</dbReference>
<reference evidence="9" key="1">
    <citation type="submission" date="2020-11" db="EMBL/GenBank/DDBJ databases">
        <authorList>
            <person name="Tran Van P."/>
        </authorList>
    </citation>
    <scope>NUCLEOTIDE SEQUENCE</scope>
</reference>
<keyword evidence="8" id="KW-0813">Transport</keyword>
<evidence type="ECO:0000256" key="6">
    <source>
        <dbReference type="ARBA" id="ARBA00023128"/>
    </source>
</evidence>
<evidence type="ECO:0000256" key="8">
    <source>
        <dbReference type="RuleBase" id="RU367142"/>
    </source>
</evidence>
<keyword evidence="8" id="KW-0653">Protein transport</keyword>
<comment type="function">
    <text evidence="8">Essential component of the TIM23 complex, a complex that mediates the translocation of transit peptide-containing proteins across the mitochondrial inner membrane.</text>
</comment>
<evidence type="ECO:0000256" key="1">
    <source>
        <dbReference type="ARBA" id="ARBA00004304"/>
    </source>
</evidence>
<comment type="subcellular location">
    <subcellularLocation>
        <location evidence="8">Mitochondrion inner membrane</location>
        <topology evidence="8">Single-pass membrane protein</topology>
    </subcellularLocation>
    <subcellularLocation>
        <location evidence="1">Mitochondrion membrane</location>
        <topology evidence="1">Single-pass membrane protein</topology>
    </subcellularLocation>
</comment>
<dbReference type="Pfam" id="PF08294">
    <property type="entry name" value="TIM21"/>
    <property type="match status" value="1"/>
</dbReference>
<keyword evidence="7 8" id="KW-0472">Membrane</keyword>
<evidence type="ECO:0000313" key="9">
    <source>
        <dbReference type="EMBL" id="CAD7654522.1"/>
    </source>
</evidence>
<evidence type="ECO:0000256" key="5">
    <source>
        <dbReference type="ARBA" id="ARBA00022989"/>
    </source>
</evidence>
<dbReference type="GO" id="GO:0005744">
    <property type="term" value="C:TIM23 mitochondrial import inner membrane translocase complex"/>
    <property type="evidence" value="ECO:0007669"/>
    <property type="project" value="UniProtKB-UniRule"/>
</dbReference>
<keyword evidence="4" id="KW-0809">Transit peptide</keyword>
<dbReference type="EMBL" id="OC922928">
    <property type="protein sequence ID" value="CAD7654522.1"/>
    <property type="molecule type" value="Genomic_DNA"/>
</dbReference>
<comment type="similarity">
    <text evidence="2 8">Belongs to the TIM21 family.</text>
</comment>
<protein>
    <recommendedName>
        <fullName evidence="8">Mitochondrial import inner membrane translocase subunit Tim21</fullName>
    </recommendedName>
</protein>
<keyword evidence="8" id="KW-0999">Mitochondrion inner membrane</keyword>
<dbReference type="AlphaFoldDB" id="A0A7R9QQG2"/>
<organism evidence="9">
    <name type="scientific">Oppiella nova</name>
    <dbReference type="NCBI Taxonomy" id="334625"/>
    <lineage>
        <taxon>Eukaryota</taxon>
        <taxon>Metazoa</taxon>
        <taxon>Ecdysozoa</taxon>
        <taxon>Arthropoda</taxon>
        <taxon>Chelicerata</taxon>
        <taxon>Arachnida</taxon>
        <taxon>Acari</taxon>
        <taxon>Acariformes</taxon>
        <taxon>Sarcoptiformes</taxon>
        <taxon>Oribatida</taxon>
        <taxon>Brachypylina</taxon>
        <taxon>Oppioidea</taxon>
        <taxon>Oppiidae</taxon>
        <taxon>Oppiella</taxon>
    </lineage>
</organism>
<feature type="non-terminal residue" evidence="9">
    <location>
        <position position="1"/>
    </location>
</feature>
<dbReference type="OrthoDB" id="436405at2759"/>
<dbReference type="EMBL" id="CAJPVJ010008103">
    <property type="protein sequence ID" value="CAG2171709.1"/>
    <property type="molecule type" value="Genomic_DNA"/>
</dbReference>
<feature type="transmembrane region" description="Helical" evidence="8">
    <location>
        <begin position="47"/>
        <end position="68"/>
    </location>
</feature>
<evidence type="ECO:0000256" key="3">
    <source>
        <dbReference type="ARBA" id="ARBA00022692"/>
    </source>
</evidence>
<dbReference type="InterPro" id="IPR013261">
    <property type="entry name" value="Tim21"/>
</dbReference>
<keyword evidence="3 8" id="KW-0812">Transmembrane</keyword>
<evidence type="ECO:0000313" key="10">
    <source>
        <dbReference type="Proteomes" id="UP000728032"/>
    </source>
</evidence>
<evidence type="ECO:0000256" key="4">
    <source>
        <dbReference type="ARBA" id="ARBA00022946"/>
    </source>
</evidence>
<keyword evidence="6 8" id="KW-0496">Mitochondrion</keyword>